<keyword evidence="10 15" id="KW-0234">DNA repair</keyword>
<evidence type="ECO:0000256" key="7">
    <source>
        <dbReference type="ARBA" id="ARBA00022840"/>
    </source>
</evidence>
<proteinExistence type="inferred from homology"/>
<gene>
    <name evidence="18" type="primary">recG</name>
    <name evidence="18" type="ORF">P3F81_06050</name>
</gene>
<dbReference type="Pfam" id="PF17191">
    <property type="entry name" value="RecG_wedge"/>
    <property type="match status" value="1"/>
</dbReference>
<dbReference type="KEGG" id="sgbi:P3F81_06050"/>
<dbReference type="NCBIfam" id="NF008168">
    <property type="entry name" value="PRK10917.2-2"/>
    <property type="match status" value="1"/>
</dbReference>
<keyword evidence="3 15" id="KW-0547">Nucleotide-binding</keyword>
<accession>A0A9Y2EVX9</accession>
<dbReference type="InterPro" id="IPR047112">
    <property type="entry name" value="RecG/Mfd"/>
</dbReference>
<evidence type="ECO:0000259" key="16">
    <source>
        <dbReference type="PROSITE" id="PS51192"/>
    </source>
</evidence>
<dbReference type="GO" id="GO:0003677">
    <property type="term" value="F:DNA binding"/>
    <property type="evidence" value="ECO:0007669"/>
    <property type="project" value="UniProtKB-KW"/>
</dbReference>
<dbReference type="SUPFAM" id="SSF52540">
    <property type="entry name" value="P-loop containing nucleoside triphosphate hydrolases"/>
    <property type="match status" value="2"/>
</dbReference>
<dbReference type="RefSeq" id="WP_147668621.1">
    <property type="nucleotide sequence ID" value="NZ_CP120678.1"/>
</dbReference>
<dbReference type="AlphaFoldDB" id="A0A9Y2EVX9"/>
<dbReference type="Proteomes" id="UP001243623">
    <property type="component" value="Chromosome"/>
</dbReference>
<dbReference type="EC" id="5.6.2.4" evidence="13 15"/>
<dbReference type="GO" id="GO:0006281">
    <property type="term" value="P:DNA repair"/>
    <property type="evidence" value="ECO:0007669"/>
    <property type="project" value="UniProtKB-UniRule"/>
</dbReference>
<evidence type="ECO:0000256" key="5">
    <source>
        <dbReference type="ARBA" id="ARBA00022801"/>
    </source>
</evidence>
<evidence type="ECO:0000256" key="11">
    <source>
        <dbReference type="ARBA" id="ARBA00023235"/>
    </source>
</evidence>
<dbReference type="InterPro" id="IPR027417">
    <property type="entry name" value="P-loop_NTPase"/>
</dbReference>
<keyword evidence="8" id="KW-0238">DNA-binding</keyword>
<dbReference type="CDD" id="cd17992">
    <property type="entry name" value="DEXHc_RecG"/>
    <property type="match status" value="1"/>
</dbReference>
<dbReference type="SMART" id="SM00487">
    <property type="entry name" value="DEXDc"/>
    <property type="match status" value="1"/>
</dbReference>
<evidence type="ECO:0000256" key="13">
    <source>
        <dbReference type="ARBA" id="ARBA00034808"/>
    </source>
</evidence>
<evidence type="ECO:0000259" key="17">
    <source>
        <dbReference type="PROSITE" id="PS51194"/>
    </source>
</evidence>
<dbReference type="CDD" id="cd04488">
    <property type="entry name" value="RecG_wedge_OBF"/>
    <property type="match status" value="1"/>
</dbReference>
<name>A0A9Y2EVX9_9FIRM</name>
<dbReference type="InterPro" id="IPR012340">
    <property type="entry name" value="NA-bd_OB-fold"/>
</dbReference>
<evidence type="ECO:0000256" key="14">
    <source>
        <dbReference type="ARBA" id="ARBA00048988"/>
    </source>
</evidence>
<sequence>MRYNDSIQTIKGIGAVKAKYFKALGINNIEDILTYYPKRYEDRTVIKPISQLTIENLETIIGTITNVQETMPRRGLSILKVLVKDSSGVIELDWFNQKFLKSKMSIGSKIIATGKIRASYYRLSMNNPEFEILDQVAKDFVPNAILPVYSANERITQKILRNTMQEILKGIKEVPENLPVEVIKKFSLVDKITSLQEIHFPKNKESLLIARHRLVFEELFLIQCFLVYVKKINSTRHKGIKHLLDSKLSQAVYKMLPFSLTKDQKKAWCEIKADMERDIPMQRLLQGDVGSGKTIIAILSLVKTVENGYQGAFMVPTEILAMQHYQVLIGLLSQHKIKVGMLVGSLKKNEKEAIVLALANGNIDIIVGTHALIQENIQFNNLGLVVTDEQHRFGVRQRALLQEKGISPDILVMTATPIPRTMTLTVYGDLDVSLIKELPPGRKPIKSFLRTPDKRSLIYQFVLREIEKGRQAYIVCPLIESSEKIDTVSVTDIFDELSSNIFKEVKCALLHGKLSKDEKDTVMKEFYCGNIKVLVSTTVIEVGVNVPNASVMVIEGAERFGLSQLHQLRGRIGRGEYQSYCILISHSNSKDTFERLSVMESVSDGFILAEEDLKLRGPGQFFGMRQHGLNDLKIADIFLDTDTLLQARLAAAEVINDTLLFNKFEPILKSHYKEYWENINFC</sequence>
<comment type="catalytic activity">
    <reaction evidence="12 15">
        <text>Couples ATP hydrolysis with the unwinding of duplex DNA by translocating in the 3'-5' direction.</text>
        <dbReference type="EC" id="5.6.2.4"/>
    </reaction>
</comment>
<dbReference type="Gene3D" id="3.40.50.300">
    <property type="entry name" value="P-loop containing nucleotide triphosphate hydrolases"/>
    <property type="match status" value="2"/>
</dbReference>
<feature type="domain" description="Helicase ATP-binding" evidence="16">
    <location>
        <begin position="274"/>
        <end position="435"/>
    </location>
</feature>
<dbReference type="SUPFAM" id="SSF50249">
    <property type="entry name" value="Nucleic acid-binding proteins"/>
    <property type="match status" value="1"/>
</dbReference>
<keyword evidence="4 15" id="KW-0227">DNA damage</keyword>
<dbReference type="Pfam" id="PF19833">
    <property type="entry name" value="RecG_dom3_C"/>
    <property type="match status" value="1"/>
</dbReference>
<dbReference type="InterPro" id="IPR045562">
    <property type="entry name" value="RecG_dom3_C"/>
</dbReference>
<dbReference type="NCBIfam" id="TIGR00643">
    <property type="entry name" value="recG"/>
    <property type="match status" value="1"/>
</dbReference>
<comment type="catalytic activity">
    <reaction evidence="14 15">
        <text>ATP + H2O = ADP + phosphate + H(+)</text>
        <dbReference type="Rhea" id="RHEA:13065"/>
        <dbReference type="ChEBI" id="CHEBI:15377"/>
        <dbReference type="ChEBI" id="CHEBI:15378"/>
        <dbReference type="ChEBI" id="CHEBI:30616"/>
        <dbReference type="ChEBI" id="CHEBI:43474"/>
        <dbReference type="ChEBI" id="CHEBI:456216"/>
        <dbReference type="EC" id="5.6.2.4"/>
    </reaction>
</comment>
<evidence type="ECO:0000256" key="1">
    <source>
        <dbReference type="ARBA" id="ARBA00007504"/>
    </source>
</evidence>
<evidence type="ECO:0000256" key="10">
    <source>
        <dbReference type="ARBA" id="ARBA00023204"/>
    </source>
</evidence>
<evidence type="ECO:0000256" key="3">
    <source>
        <dbReference type="ARBA" id="ARBA00022741"/>
    </source>
</evidence>
<dbReference type="Gene3D" id="2.40.50.140">
    <property type="entry name" value="Nucleic acid-binding proteins"/>
    <property type="match status" value="1"/>
</dbReference>
<dbReference type="InterPro" id="IPR033454">
    <property type="entry name" value="RecG_wedge"/>
</dbReference>
<evidence type="ECO:0000256" key="8">
    <source>
        <dbReference type="ARBA" id="ARBA00023125"/>
    </source>
</evidence>
<keyword evidence="6 15" id="KW-0347">Helicase</keyword>
<keyword evidence="9 15" id="KW-0233">DNA recombination</keyword>
<dbReference type="GO" id="GO:0006310">
    <property type="term" value="P:DNA recombination"/>
    <property type="evidence" value="ECO:0007669"/>
    <property type="project" value="UniProtKB-UniRule"/>
</dbReference>
<dbReference type="PROSITE" id="PS51194">
    <property type="entry name" value="HELICASE_CTER"/>
    <property type="match status" value="1"/>
</dbReference>
<dbReference type="GO" id="GO:0005524">
    <property type="term" value="F:ATP binding"/>
    <property type="evidence" value="ECO:0007669"/>
    <property type="project" value="UniProtKB-KW"/>
</dbReference>
<dbReference type="SMART" id="SM00490">
    <property type="entry name" value="HELICc"/>
    <property type="match status" value="1"/>
</dbReference>
<dbReference type="Pfam" id="PF00271">
    <property type="entry name" value="Helicase_C"/>
    <property type="match status" value="1"/>
</dbReference>
<evidence type="ECO:0000313" key="19">
    <source>
        <dbReference type="Proteomes" id="UP001243623"/>
    </source>
</evidence>
<dbReference type="PANTHER" id="PTHR47964">
    <property type="entry name" value="ATP-DEPENDENT DNA HELICASE HOMOLOG RECG, CHLOROPLASTIC"/>
    <property type="match status" value="1"/>
</dbReference>
<dbReference type="InterPro" id="IPR014001">
    <property type="entry name" value="Helicase_ATP-bd"/>
</dbReference>
<dbReference type="InterPro" id="IPR004609">
    <property type="entry name" value="ATP-dep_DNA_helicase_RecG"/>
</dbReference>
<evidence type="ECO:0000256" key="9">
    <source>
        <dbReference type="ARBA" id="ARBA00023172"/>
    </source>
</evidence>
<dbReference type="Pfam" id="PF00270">
    <property type="entry name" value="DEAD"/>
    <property type="match status" value="1"/>
</dbReference>
<dbReference type="GO" id="GO:0043138">
    <property type="term" value="F:3'-5' DNA helicase activity"/>
    <property type="evidence" value="ECO:0007669"/>
    <property type="project" value="UniProtKB-EC"/>
</dbReference>
<keyword evidence="19" id="KW-1185">Reference proteome</keyword>
<dbReference type="EMBL" id="CP120678">
    <property type="protein sequence ID" value="WIW71854.1"/>
    <property type="molecule type" value="Genomic_DNA"/>
</dbReference>
<evidence type="ECO:0000313" key="18">
    <source>
        <dbReference type="EMBL" id="WIW71854.1"/>
    </source>
</evidence>
<reference evidence="18" key="1">
    <citation type="submission" date="2023-03" db="EMBL/GenBank/DDBJ databases">
        <title>Selenobaculum gbiensis gen. nov. sp. nov., a new bacterium isolated from the gut microbiota of IBD patient.</title>
        <authorList>
            <person name="Yeo S."/>
            <person name="Park H."/>
            <person name="Huh C.S."/>
        </authorList>
    </citation>
    <scope>NUCLEOTIDE SEQUENCE</scope>
    <source>
        <strain evidence="18">ICN-92133</strain>
    </source>
</reference>
<dbReference type="InterPro" id="IPR011545">
    <property type="entry name" value="DEAD/DEAH_box_helicase_dom"/>
</dbReference>
<dbReference type="GO" id="GO:0016787">
    <property type="term" value="F:hydrolase activity"/>
    <property type="evidence" value="ECO:0007669"/>
    <property type="project" value="UniProtKB-KW"/>
</dbReference>
<dbReference type="PROSITE" id="PS51192">
    <property type="entry name" value="HELICASE_ATP_BIND_1"/>
    <property type="match status" value="1"/>
</dbReference>
<evidence type="ECO:0000256" key="4">
    <source>
        <dbReference type="ARBA" id="ARBA00022763"/>
    </source>
</evidence>
<keyword evidence="11" id="KW-0413">Isomerase</keyword>
<evidence type="ECO:0000256" key="12">
    <source>
        <dbReference type="ARBA" id="ARBA00034617"/>
    </source>
</evidence>
<organism evidence="18 19">
    <name type="scientific">Selenobaculum gibii</name>
    <dbReference type="NCBI Taxonomy" id="3054208"/>
    <lineage>
        <taxon>Bacteria</taxon>
        <taxon>Bacillati</taxon>
        <taxon>Bacillota</taxon>
        <taxon>Negativicutes</taxon>
        <taxon>Selenomonadales</taxon>
        <taxon>Selenomonadaceae</taxon>
        <taxon>Selenobaculum</taxon>
    </lineage>
</organism>
<protein>
    <recommendedName>
        <fullName evidence="2 15">ATP-dependent DNA helicase RecG</fullName>
        <ecNumber evidence="13 15">5.6.2.4</ecNumber>
    </recommendedName>
</protein>
<comment type="function">
    <text evidence="15">Plays a critical role in recombination and DNA repair. Helps process Holliday junction intermediates to mature products by catalyzing branch migration. Has replication fork regression activity, unwinds stalled or blocked replication forks to make a HJ that can be resolved. Has a DNA unwinding activity characteristic of a DNA helicase with 3'-5' polarity.</text>
</comment>
<dbReference type="NCBIfam" id="NF008165">
    <property type="entry name" value="PRK10917.1-3"/>
    <property type="match status" value="1"/>
</dbReference>
<dbReference type="InterPro" id="IPR001650">
    <property type="entry name" value="Helicase_C-like"/>
</dbReference>
<evidence type="ECO:0000256" key="6">
    <source>
        <dbReference type="ARBA" id="ARBA00022806"/>
    </source>
</evidence>
<keyword evidence="7 15" id="KW-0067">ATP-binding</keyword>
<feature type="domain" description="Helicase C-terminal" evidence="17">
    <location>
        <begin position="457"/>
        <end position="614"/>
    </location>
</feature>
<evidence type="ECO:0000256" key="15">
    <source>
        <dbReference type="RuleBase" id="RU363016"/>
    </source>
</evidence>
<evidence type="ECO:0000256" key="2">
    <source>
        <dbReference type="ARBA" id="ARBA00017846"/>
    </source>
</evidence>
<comment type="similarity">
    <text evidence="1 15">Belongs to the helicase family. RecG subfamily.</text>
</comment>
<dbReference type="PANTHER" id="PTHR47964:SF1">
    <property type="entry name" value="ATP-DEPENDENT DNA HELICASE HOMOLOG RECG, CHLOROPLASTIC"/>
    <property type="match status" value="1"/>
</dbReference>
<keyword evidence="5 15" id="KW-0378">Hydrolase</keyword>